<keyword evidence="2 3" id="KW-0786">Thiamine pyrophosphate</keyword>
<evidence type="ECO:0000313" key="8">
    <source>
        <dbReference type="Proteomes" id="UP000614272"/>
    </source>
</evidence>
<protein>
    <submittedName>
        <fullName evidence="7">Acetolactate synthase</fullName>
    </submittedName>
</protein>
<proteinExistence type="inferred from homology"/>
<dbReference type="Pfam" id="PF02775">
    <property type="entry name" value="TPP_enzyme_C"/>
    <property type="match status" value="1"/>
</dbReference>
<dbReference type="RefSeq" id="WP_099033661.1">
    <property type="nucleotide sequence ID" value="NZ_BMGJ01000005.1"/>
</dbReference>
<comment type="similarity">
    <text evidence="1 3">Belongs to the TPP enzyme family.</text>
</comment>
<dbReference type="Gene3D" id="3.40.50.970">
    <property type="match status" value="2"/>
</dbReference>
<evidence type="ECO:0000259" key="4">
    <source>
        <dbReference type="Pfam" id="PF00205"/>
    </source>
</evidence>
<feature type="domain" description="Thiamine pyrophosphate enzyme TPP-binding" evidence="5">
    <location>
        <begin position="378"/>
        <end position="523"/>
    </location>
</feature>
<feature type="domain" description="Thiamine pyrophosphate enzyme central" evidence="4">
    <location>
        <begin position="191"/>
        <end position="323"/>
    </location>
</feature>
<dbReference type="PANTHER" id="PTHR18968">
    <property type="entry name" value="THIAMINE PYROPHOSPHATE ENZYMES"/>
    <property type="match status" value="1"/>
</dbReference>
<reference evidence="8" key="1">
    <citation type="journal article" date="2019" name="Int. J. Syst. Evol. Microbiol.">
        <title>The Global Catalogue of Microorganisms (GCM) 10K type strain sequencing project: providing services to taxonomists for standard genome sequencing and annotation.</title>
        <authorList>
            <consortium name="The Broad Institute Genomics Platform"/>
            <consortium name="The Broad Institute Genome Sequencing Center for Infectious Disease"/>
            <person name="Wu L."/>
            <person name="Ma J."/>
        </authorList>
    </citation>
    <scope>NUCLEOTIDE SEQUENCE [LARGE SCALE GENOMIC DNA]</scope>
    <source>
        <strain evidence="8">CGMCC 1.12923</strain>
    </source>
</reference>
<sequence>MTDISVAQQVVDALKELGVKHVFGVPSGGWVDYMEAIRTTEGIDFILATHEGGAAFMADVCGRITGAPGVCFGTFGPGATNLATGVGSAYLDRSPMIALTDEMPEHKRGRIVQMAMDHQALFAPITKKTTRLEAGKVREILFDAAQEALSGVPGPVHVGLPVGMSAEKTTPQDIAPLPQIKIDNAGSEQLEKMQQLFTQAKKPVIVLGLRAALCGIQDEVKALAEKFNVPVVINPMAKGILSESHPSYAGVLFHALSDVVGQTHQQADLVVSIGYDEVEFSYEDWMPDAPLVSLDIVTTELDTQQYTLACDVLGDIPHSVQQLLACDCGPKDWDLQALAARRDDMFTRMSPQNDVFGPCAALDTLREKFPQNGIMTCDVGAHIHLIGQKWPTPKVGLQIMTNGWSAMGFGIPSAIAAKLCNPETPVCSVVGDGGFLMTAGELAVAVRENLSIVFVLFTDNDLALIRIKQEKKSNPIYGTPIRERGTIGGDNIFGVPVLKAFNQNEYGHALEKAQAMGGPVIVEAILDSREYDDLVLRKDRG</sequence>
<dbReference type="Pfam" id="PF02776">
    <property type="entry name" value="TPP_enzyme_N"/>
    <property type="match status" value="1"/>
</dbReference>
<keyword evidence="8" id="KW-1185">Reference proteome</keyword>
<organism evidence="7 8">
    <name type="scientific">Lacimicrobium alkaliphilum</name>
    <dbReference type="NCBI Taxonomy" id="1526571"/>
    <lineage>
        <taxon>Bacteria</taxon>
        <taxon>Pseudomonadati</taxon>
        <taxon>Pseudomonadota</taxon>
        <taxon>Gammaproteobacteria</taxon>
        <taxon>Alteromonadales</taxon>
        <taxon>Alteromonadaceae</taxon>
        <taxon>Lacimicrobium</taxon>
    </lineage>
</organism>
<name>A0ABQ1R7F4_9ALTE</name>
<dbReference type="Gene3D" id="3.40.50.1220">
    <property type="entry name" value="TPP-binding domain"/>
    <property type="match status" value="1"/>
</dbReference>
<dbReference type="InterPro" id="IPR011766">
    <property type="entry name" value="TPP_enzyme_TPP-bd"/>
</dbReference>
<dbReference type="InterPro" id="IPR029035">
    <property type="entry name" value="DHS-like_NAD/FAD-binding_dom"/>
</dbReference>
<evidence type="ECO:0000313" key="7">
    <source>
        <dbReference type="EMBL" id="GGD61167.1"/>
    </source>
</evidence>
<dbReference type="SUPFAM" id="SSF52518">
    <property type="entry name" value="Thiamin diphosphate-binding fold (THDP-binding)"/>
    <property type="match status" value="2"/>
</dbReference>
<dbReference type="InterPro" id="IPR045229">
    <property type="entry name" value="TPP_enz"/>
</dbReference>
<dbReference type="Pfam" id="PF00205">
    <property type="entry name" value="TPP_enzyme_M"/>
    <property type="match status" value="1"/>
</dbReference>
<evidence type="ECO:0000256" key="2">
    <source>
        <dbReference type="ARBA" id="ARBA00023052"/>
    </source>
</evidence>
<comment type="caution">
    <text evidence="7">The sequence shown here is derived from an EMBL/GenBank/DDBJ whole genome shotgun (WGS) entry which is preliminary data.</text>
</comment>
<dbReference type="SUPFAM" id="SSF52467">
    <property type="entry name" value="DHS-like NAD/FAD-binding domain"/>
    <property type="match status" value="1"/>
</dbReference>
<dbReference type="PANTHER" id="PTHR18968:SF129">
    <property type="entry name" value="ACETOLACTATE SYNTHASE"/>
    <property type="match status" value="1"/>
</dbReference>
<dbReference type="InterPro" id="IPR012000">
    <property type="entry name" value="Thiamin_PyroP_enz_cen_dom"/>
</dbReference>
<feature type="domain" description="Thiamine pyrophosphate enzyme N-terminal TPP-binding" evidence="6">
    <location>
        <begin position="5"/>
        <end position="120"/>
    </location>
</feature>
<dbReference type="EMBL" id="BMGJ01000005">
    <property type="protein sequence ID" value="GGD61167.1"/>
    <property type="molecule type" value="Genomic_DNA"/>
</dbReference>
<dbReference type="InterPro" id="IPR029061">
    <property type="entry name" value="THDP-binding"/>
</dbReference>
<evidence type="ECO:0000259" key="5">
    <source>
        <dbReference type="Pfam" id="PF02775"/>
    </source>
</evidence>
<evidence type="ECO:0000259" key="6">
    <source>
        <dbReference type="Pfam" id="PF02776"/>
    </source>
</evidence>
<dbReference type="CDD" id="cd07035">
    <property type="entry name" value="TPP_PYR_POX_like"/>
    <property type="match status" value="1"/>
</dbReference>
<dbReference type="InterPro" id="IPR012001">
    <property type="entry name" value="Thiamin_PyroP_enz_TPP-bd_dom"/>
</dbReference>
<accession>A0ABQ1R7F4</accession>
<evidence type="ECO:0000256" key="3">
    <source>
        <dbReference type="RuleBase" id="RU362132"/>
    </source>
</evidence>
<dbReference type="Proteomes" id="UP000614272">
    <property type="component" value="Unassembled WGS sequence"/>
</dbReference>
<evidence type="ECO:0000256" key="1">
    <source>
        <dbReference type="ARBA" id="ARBA00007812"/>
    </source>
</evidence>
<gene>
    <name evidence="7" type="primary">ilvB</name>
    <name evidence="7" type="ORF">GCM10011357_15610</name>
</gene>